<keyword evidence="3 8" id="KW-0645">Protease</keyword>
<dbReference type="GO" id="GO:0004185">
    <property type="term" value="F:serine-type carboxypeptidase activity"/>
    <property type="evidence" value="ECO:0007669"/>
    <property type="project" value="UniProtKB-UniRule"/>
</dbReference>
<sequence length="611" mass="67016">MWTLVAVVAAIAATLAGASAAQCAEHATHEHFVSELYGFEDEADRGLPCMFAGTVATTREHELFYWLVQHMKGDPADAPLVIWVNGGPGASSQLANFLFHGPLRVVGDGAGVRRTNKTWAEIANVVYLDQPVGTGFSFGEPLLETMDQVTTEFTRFMQGFYALHPWTKTLPLYLTGESYGGKYLPMFTRALLDSGVQVEATLIGNPLVAPRNQRTAMHVLPTALGLLDQTQVAQVAALEKKCEESIANDPLASEEACKNITAFVEVVSANVHVYDARQFNYDFAPLEDAVVRYLSRPEVHRQLHVSHSTKTPVFEMSSARVGRALSLDNVRAYINVYEDLLARGAKMLIYAGEFDTKDGPFGQESWLRTLRFADEKAFWAQSRKIYKLASGHVGGYYRATANFSFMVVPKAGHYVPHNNYETSFSILQDYINQGSLVCHESLTSKNTEADAGCSVSASLCKALNECSGHGACDSITRGACTCDRGYALEDCSLKIERIAESQTGAIASKTIATHGIRWLGFAVESLEVSLLSEPCTFDVFIARDPAKQPTHLEHDVALRGQTKLRLNREALALPSGYRMTLRVNGLMERENLALNSTLRIFGTSAPTSTIM</sequence>
<evidence type="ECO:0000256" key="4">
    <source>
        <dbReference type="ARBA" id="ARBA00022729"/>
    </source>
</evidence>
<keyword evidence="7" id="KW-1015">Disulfide bond</keyword>
<feature type="disulfide bond" evidence="7">
    <location>
        <begin position="482"/>
        <end position="491"/>
    </location>
</feature>
<dbReference type="InterPro" id="IPR001563">
    <property type="entry name" value="Peptidase_S10"/>
</dbReference>
<dbReference type="InterPro" id="IPR000742">
    <property type="entry name" value="EGF"/>
</dbReference>
<evidence type="ECO:0000256" key="5">
    <source>
        <dbReference type="ARBA" id="ARBA00022801"/>
    </source>
</evidence>
<dbReference type="PANTHER" id="PTHR11802:SF3">
    <property type="entry name" value="RETINOID-INDUCIBLE SERINE CARBOXYPEPTIDASE"/>
    <property type="match status" value="1"/>
</dbReference>
<organism evidence="10 11">
    <name type="scientific">Hondaea fermentalgiana</name>
    <dbReference type="NCBI Taxonomy" id="2315210"/>
    <lineage>
        <taxon>Eukaryota</taxon>
        <taxon>Sar</taxon>
        <taxon>Stramenopiles</taxon>
        <taxon>Bigyra</taxon>
        <taxon>Labyrinthulomycetes</taxon>
        <taxon>Thraustochytrida</taxon>
        <taxon>Thraustochytriidae</taxon>
        <taxon>Hondaea</taxon>
    </lineage>
</organism>
<keyword evidence="11" id="KW-1185">Reference proteome</keyword>
<dbReference type="GO" id="GO:0006508">
    <property type="term" value="P:proteolysis"/>
    <property type="evidence" value="ECO:0007669"/>
    <property type="project" value="UniProtKB-KW"/>
</dbReference>
<evidence type="ECO:0000256" key="2">
    <source>
        <dbReference type="ARBA" id="ARBA00022645"/>
    </source>
</evidence>
<name>A0A2R5GAU5_9STRA</name>
<evidence type="ECO:0000256" key="1">
    <source>
        <dbReference type="ARBA" id="ARBA00009431"/>
    </source>
</evidence>
<evidence type="ECO:0000256" key="7">
    <source>
        <dbReference type="PROSITE-ProRule" id="PRU00076"/>
    </source>
</evidence>
<dbReference type="AlphaFoldDB" id="A0A2R5GAU5"/>
<keyword evidence="4 8" id="KW-0732">Signal</keyword>
<dbReference type="InterPro" id="IPR018202">
    <property type="entry name" value="Ser_caboxypep_ser_AS"/>
</dbReference>
<dbReference type="Gene3D" id="2.10.25.10">
    <property type="entry name" value="Laminin"/>
    <property type="match status" value="1"/>
</dbReference>
<comment type="caution">
    <text evidence="7">Lacks conserved residue(s) required for the propagation of feature annotation.</text>
</comment>
<keyword evidence="7" id="KW-0245">EGF-like domain</keyword>
<dbReference type="EC" id="3.4.16.-" evidence="8"/>
<dbReference type="Proteomes" id="UP000241890">
    <property type="component" value="Unassembled WGS sequence"/>
</dbReference>
<gene>
    <name evidence="10" type="ORF">FCC1311_010322</name>
</gene>
<evidence type="ECO:0000256" key="8">
    <source>
        <dbReference type="RuleBase" id="RU361156"/>
    </source>
</evidence>
<dbReference type="PROSITE" id="PS01186">
    <property type="entry name" value="EGF_2"/>
    <property type="match status" value="1"/>
</dbReference>
<feature type="chain" id="PRO_5015216993" description="Carboxypeptidase" evidence="8">
    <location>
        <begin position="21"/>
        <end position="611"/>
    </location>
</feature>
<dbReference type="Pfam" id="PF00450">
    <property type="entry name" value="Peptidase_S10"/>
    <property type="match status" value="1"/>
</dbReference>
<dbReference type="InParanoid" id="A0A2R5GAU5"/>
<proteinExistence type="inferred from homology"/>
<evidence type="ECO:0000313" key="10">
    <source>
        <dbReference type="EMBL" id="GBG24814.1"/>
    </source>
</evidence>
<comment type="similarity">
    <text evidence="1 8">Belongs to the peptidase S10 family.</text>
</comment>
<dbReference type="Gene3D" id="3.40.50.1820">
    <property type="entry name" value="alpha/beta hydrolase"/>
    <property type="match status" value="1"/>
</dbReference>
<dbReference type="InterPro" id="IPR029058">
    <property type="entry name" value="AB_hydrolase_fold"/>
</dbReference>
<keyword evidence="2 8" id="KW-0121">Carboxypeptidase</keyword>
<dbReference type="PROSITE" id="PS50026">
    <property type="entry name" value="EGF_3"/>
    <property type="match status" value="1"/>
</dbReference>
<evidence type="ECO:0000256" key="3">
    <source>
        <dbReference type="ARBA" id="ARBA00022670"/>
    </source>
</evidence>
<comment type="caution">
    <text evidence="10">The sequence shown here is derived from an EMBL/GenBank/DDBJ whole genome shotgun (WGS) entry which is preliminary data.</text>
</comment>
<dbReference type="EMBL" id="BEYU01000008">
    <property type="protein sequence ID" value="GBG24814.1"/>
    <property type="molecule type" value="Genomic_DNA"/>
</dbReference>
<dbReference type="PROSITE" id="PS00131">
    <property type="entry name" value="CARBOXYPEPT_SER_SER"/>
    <property type="match status" value="1"/>
</dbReference>
<feature type="signal peptide" evidence="8">
    <location>
        <begin position="1"/>
        <end position="20"/>
    </location>
</feature>
<keyword evidence="6" id="KW-0325">Glycoprotein</keyword>
<dbReference type="SUPFAM" id="SSF53474">
    <property type="entry name" value="alpha/beta-Hydrolases"/>
    <property type="match status" value="1"/>
</dbReference>
<protein>
    <recommendedName>
        <fullName evidence="8">Carboxypeptidase</fullName>
        <ecNumber evidence="8">3.4.16.-</ecNumber>
    </recommendedName>
</protein>
<reference evidence="10 11" key="1">
    <citation type="submission" date="2017-12" db="EMBL/GenBank/DDBJ databases">
        <title>Sequencing, de novo assembly and annotation of complete genome of a new Thraustochytrid species, strain FCC1311.</title>
        <authorList>
            <person name="Sedici K."/>
            <person name="Godart F."/>
            <person name="Aiese Cigliano R."/>
            <person name="Sanseverino W."/>
            <person name="Barakat M."/>
            <person name="Ortet P."/>
            <person name="Marechal E."/>
            <person name="Cagnac O."/>
            <person name="Amato A."/>
        </authorList>
    </citation>
    <scope>NUCLEOTIDE SEQUENCE [LARGE SCALE GENOMIC DNA]</scope>
</reference>
<dbReference type="OrthoDB" id="443318at2759"/>
<dbReference type="PRINTS" id="PR00724">
    <property type="entry name" value="CRBOXYPTASEC"/>
</dbReference>
<keyword evidence="5 8" id="KW-0378">Hydrolase</keyword>
<evidence type="ECO:0000259" key="9">
    <source>
        <dbReference type="PROSITE" id="PS50026"/>
    </source>
</evidence>
<evidence type="ECO:0000256" key="6">
    <source>
        <dbReference type="ARBA" id="ARBA00023180"/>
    </source>
</evidence>
<evidence type="ECO:0000313" key="11">
    <source>
        <dbReference type="Proteomes" id="UP000241890"/>
    </source>
</evidence>
<accession>A0A2R5GAU5</accession>
<dbReference type="PANTHER" id="PTHR11802">
    <property type="entry name" value="SERINE PROTEASE FAMILY S10 SERINE CARBOXYPEPTIDASE"/>
    <property type="match status" value="1"/>
</dbReference>
<feature type="domain" description="EGF-like" evidence="9">
    <location>
        <begin position="456"/>
        <end position="492"/>
    </location>
</feature>